<dbReference type="AlphaFoldDB" id="E8N8W8"/>
<feature type="transmembrane region" description="Helical" evidence="1">
    <location>
        <begin position="34"/>
        <end position="50"/>
    </location>
</feature>
<feature type="transmembrane region" description="Helical" evidence="1">
    <location>
        <begin position="6"/>
        <end position="22"/>
    </location>
</feature>
<keyword evidence="1" id="KW-1133">Transmembrane helix</keyword>
<reference key="2">
    <citation type="submission" date="2011-02" db="EMBL/GenBank/DDBJ databases">
        <title>Genome sequence of Microbacterium testaceum StLB037.</title>
        <authorList>
            <person name="Morohoshi T."/>
            <person name="Wang W.Z."/>
            <person name="Someya N."/>
            <person name="Ikeda T."/>
        </authorList>
    </citation>
    <scope>NUCLEOTIDE SEQUENCE</scope>
    <source>
        <strain>StLB037</strain>
    </source>
</reference>
<proteinExistence type="predicted"/>
<dbReference type="HOGENOM" id="CLU_1545064_0_0_11"/>
<evidence type="ECO:0008006" key="4">
    <source>
        <dbReference type="Google" id="ProtNLM"/>
    </source>
</evidence>
<keyword evidence="1" id="KW-0812">Transmembrane</keyword>
<dbReference type="RefSeq" id="WP_013583304.1">
    <property type="nucleotide sequence ID" value="NC_015125.1"/>
</dbReference>
<feature type="transmembrane region" description="Helical" evidence="1">
    <location>
        <begin position="105"/>
        <end position="123"/>
    </location>
</feature>
<evidence type="ECO:0000256" key="1">
    <source>
        <dbReference type="SAM" id="Phobius"/>
    </source>
</evidence>
<organism evidence="2 3">
    <name type="scientific">Microbacterium testaceum (strain StLB037)</name>
    <dbReference type="NCBI Taxonomy" id="979556"/>
    <lineage>
        <taxon>Bacteria</taxon>
        <taxon>Bacillati</taxon>
        <taxon>Actinomycetota</taxon>
        <taxon>Actinomycetes</taxon>
        <taxon>Micrococcales</taxon>
        <taxon>Microbacteriaceae</taxon>
        <taxon>Microbacterium</taxon>
    </lineage>
</organism>
<feature type="transmembrane region" description="Helical" evidence="1">
    <location>
        <begin position="62"/>
        <end position="84"/>
    </location>
</feature>
<dbReference type="STRING" id="979556.MTES_0213"/>
<dbReference type="eggNOG" id="ENOG50345BI">
    <property type="taxonomic scope" value="Bacteria"/>
</dbReference>
<evidence type="ECO:0000313" key="3">
    <source>
        <dbReference type="Proteomes" id="UP000008975"/>
    </source>
</evidence>
<sequence>MNLETLADIVLIVLLVGWLGYRQTTWRPVSPAKLWRTPLILAALGVVNLARGDLSISGLDVAVLVIELVLALGVGAWMGALAHFRPLEQRVTGRGGEGAVVESRTGGWGLALWAALLLVRVGLDVAATAMGAHAVTGAGVILLVFAANRAARNLILGARLGDLPVGGARPPRITAR</sequence>
<protein>
    <recommendedName>
        <fullName evidence="4">DUF1453 domain-containing protein</fullName>
    </recommendedName>
</protein>
<dbReference type="OrthoDB" id="4878571at2"/>
<dbReference type="KEGG" id="mts:MTES_0213"/>
<accession>E8N8W8</accession>
<feature type="transmembrane region" description="Helical" evidence="1">
    <location>
        <begin position="129"/>
        <end position="147"/>
    </location>
</feature>
<name>E8N8W8_MICTS</name>
<dbReference type="EMBL" id="AP012052">
    <property type="protein sequence ID" value="BAJ73177.1"/>
    <property type="molecule type" value="Genomic_DNA"/>
</dbReference>
<keyword evidence="1" id="KW-0472">Membrane</keyword>
<evidence type="ECO:0000313" key="2">
    <source>
        <dbReference type="EMBL" id="BAJ73177.1"/>
    </source>
</evidence>
<reference evidence="2 3" key="1">
    <citation type="journal article" date="2011" name="J. Bacteriol.">
        <title>Genome sequence of Microbacterium testaceum StLB037, an N-acylhomoserine lactone-degrading bacterium isolated from potato leaves.</title>
        <authorList>
            <person name="Morohoshi T."/>
            <person name="Wang W.-Z."/>
            <person name="Someya N."/>
            <person name="Ikeda T."/>
        </authorList>
    </citation>
    <scope>NUCLEOTIDE SEQUENCE [LARGE SCALE GENOMIC DNA]</scope>
    <source>
        <strain evidence="2 3">StLB037</strain>
    </source>
</reference>
<dbReference type="Proteomes" id="UP000008975">
    <property type="component" value="Chromosome"/>
</dbReference>
<gene>
    <name evidence="2" type="ordered locus">MTES_0213</name>
</gene>